<dbReference type="Proteomes" id="UP000601435">
    <property type="component" value="Unassembled WGS sequence"/>
</dbReference>
<name>A0A813B1M3_9DINO</name>
<gene>
    <name evidence="2" type="ORF">SNEC2469_LOCUS29517</name>
</gene>
<evidence type="ECO:0000313" key="2">
    <source>
        <dbReference type="EMBL" id="CAE7889669.1"/>
    </source>
</evidence>
<evidence type="ECO:0000313" key="3">
    <source>
        <dbReference type="Proteomes" id="UP000601435"/>
    </source>
</evidence>
<feature type="non-terminal residue" evidence="2">
    <location>
        <position position="251"/>
    </location>
</feature>
<protein>
    <submittedName>
        <fullName evidence="2">Uncharacterized protein</fullName>
    </submittedName>
</protein>
<reference evidence="2" key="1">
    <citation type="submission" date="2021-02" db="EMBL/GenBank/DDBJ databases">
        <authorList>
            <person name="Dougan E. K."/>
            <person name="Rhodes N."/>
            <person name="Thang M."/>
            <person name="Chan C."/>
        </authorList>
    </citation>
    <scope>NUCLEOTIDE SEQUENCE</scope>
</reference>
<keyword evidence="1" id="KW-1133">Transmembrane helix</keyword>
<accession>A0A813B1M3</accession>
<keyword evidence="3" id="KW-1185">Reference proteome</keyword>
<keyword evidence="1" id="KW-0472">Membrane</keyword>
<sequence length="251" mass="28243">ADGKPAGAFHVHDNGGRPFKVEVQWPGPTAEVQVFKSLQYDGDVLPSYEDRACVSFSAERVLVGRCPKHGAIFDGNSVLLHVGGLKYVFIGVVVFAFTAKSRITAYVSRVGNNDVPYPWAIDEQGWRYLMIESVVLSSKLFESDADPYDLYYDRGLITAQTHTVPPQEPKMQFQGIVEFWIGENQRGLRYQTRPEVDFECRAGQGEFFVVKGDPAAKIKLSKDDYVKLMHDFADEMGFEPLSVETLLERHI</sequence>
<proteinExistence type="predicted"/>
<evidence type="ECO:0000256" key="1">
    <source>
        <dbReference type="SAM" id="Phobius"/>
    </source>
</evidence>
<dbReference type="AlphaFoldDB" id="A0A813B1M3"/>
<comment type="caution">
    <text evidence="2">The sequence shown here is derived from an EMBL/GenBank/DDBJ whole genome shotgun (WGS) entry which is preliminary data.</text>
</comment>
<keyword evidence="1" id="KW-0812">Transmembrane</keyword>
<dbReference type="EMBL" id="CAJNJA010066585">
    <property type="protein sequence ID" value="CAE7889669.1"/>
    <property type="molecule type" value="Genomic_DNA"/>
</dbReference>
<feature type="transmembrane region" description="Helical" evidence="1">
    <location>
        <begin position="78"/>
        <end position="99"/>
    </location>
</feature>
<dbReference type="OrthoDB" id="411716at2759"/>
<organism evidence="2 3">
    <name type="scientific">Symbiodinium necroappetens</name>
    <dbReference type="NCBI Taxonomy" id="1628268"/>
    <lineage>
        <taxon>Eukaryota</taxon>
        <taxon>Sar</taxon>
        <taxon>Alveolata</taxon>
        <taxon>Dinophyceae</taxon>
        <taxon>Suessiales</taxon>
        <taxon>Symbiodiniaceae</taxon>
        <taxon>Symbiodinium</taxon>
    </lineage>
</organism>